<accession>A0A815Z482</accession>
<comment type="caution">
    <text evidence="1">The sequence shown here is derived from an EMBL/GenBank/DDBJ whole genome shotgun (WGS) entry which is preliminary data.</text>
</comment>
<protein>
    <submittedName>
        <fullName evidence="1">Uncharacterized protein</fullName>
    </submittedName>
</protein>
<evidence type="ECO:0000313" key="2">
    <source>
        <dbReference type="Proteomes" id="UP000663889"/>
    </source>
</evidence>
<dbReference type="EMBL" id="CAJNOU010017610">
    <property type="protein sequence ID" value="CAF1577945.1"/>
    <property type="molecule type" value="Genomic_DNA"/>
</dbReference>
<sequence length="54" mass="5708">ILSKNGSTIDLNKTAAFLNIVARELSHATTGVTDADVEKFILQSNANDDVCGCL</sequence>
<proteinExistence type="predicted"/>
<reference evidence="1" key="1">
    <citation type="submission" date="2021-02" db="EMBL/GenBank/DDBJ databases">
        <authorList>
            <person name="Nowell W R."/>
        </authorList>
    </citation>
    <scope>NUCLEOTIDE SEQUENCE</scope>
</reference>
<organism evidence="1 2">
    <name type="scientific">Rotaria sordida</name>
    <dbReference type="NCBI Taxonomy" id="392033"/>
    <lineage>
        <taxon>Eukaryota</taxon>
        <taxon>Metazoa</taxon>
        <taxon>Spiralia</taxon>
        <taxon>Gnathifera</taxon>
        <taxon>Rotifera</taxon>
        <taxon>Eurotatoria</taxon>
        <taxon>Bdelloidea</taxon>
        <taxon>Philodinida</taxon>
        <taxon>Philodinidae</taxon>
        <taxon>Rotaria</taxon>
    </lineage>
</organism>
<dbReference type="AlphaFoldDB" id="A0A815Z482"/>
<evidence type="ECO:0000313" key="1">
    <source>
        <dbReference type="EMBL" id="CAF1577945.1"/>
    </source>
</evidence>
<name>A0A815Z482_9BILA</name>
<dbReference type="Proteomes" id="UP000663889">
    <property type="component" value="Unassembled WGS sequence"/>
</dbReference>
<feature type="non-terminal residue" evidence="1">
    <location>
        <position position="1"/>
    </location>
</feature>
<gene>
    <name evidence="1" type="ORF">SEV965_LOCUS39808</name>
</gene>